<dbReference type="InterPro" id="IPR012292">
    <property type="entry name" value="Globin/Proto"/>
</dbReference>
<evidence type="ECO:0000256" key="15">
    <source>
        <dbReference type="ARBA" id="ARBA00023004"/>
    </source>
</evidence>
<dbReference type="SUPFAM" id="SSF46458">
    <property type="entry name" value="Globin-like"/>
    <property type="match status" value="1"/>
</dbReference>
<name>A4VP58_STUS1</name>
<evidence type="ECO:0000313" key="27">
    <source>
        <dbReference type="Proteomes" id="UP000000233"/>
    </source>
</evidence>
<proteinExistence type="inferred from homology"/>
<dbReference type="Pfam" id="PF00042">
    <property type="entry name" value="Globin"/>
    <property type="match status" value="1"/>
</dbReference>
<comment type="cofactor">
    <cofactor evidence="2">
        <name>FAD</name>
        <dbReference type="ChEBI" id="CHEBI:57692"/>
    </cofactor>
</comment>
<dbReference type="eggNOG" id="COG1018">
    <property type="taxonomic scope" value="Bacteria"/>
</dbReference>
<keyword evidence="15" id="KW-0408">Iron</keyword>
<dbReference type="eggNOG" id="COG1017">
    <property type="taxonomic scope" value="Bacteria"/>
</dbReference>
<dbReference type="PROSITE" id="PS51384">
    <property type="entry name" value="FAD_FR"/>
    <property type="match status" value="1"/>
</dbReference>
<comment type="similarity">
    <text evidence="4">Belongs to the globin family. Two-domain flavohemoproteins subfamily.</text>
</comment>
<dbReference type="Gene3D" id="2.40.30.10">
    <property type="entry name" value="Translation factors"/>
    <property type="match status" value="1"/>
</dbReference>
<keyword evidence="12" id="KW-0274">FAD</keyword>
<organism evidence="26 27">
    <name type="scientific">Stutzerimonas stutzeri (strain A1501)</name>
    <name type="common">Pseudomonas stutzeri</name>
    <dbReference type="NCBI Taxonomy" id="379731"/>
    <lineage>
        <taxon>Bacteria</taxon>
        <taxon>Pseudomonadati</taxon>
        <taxon>Pseudomonadota</taxon>
        <taxon>Gammaproteobacteria</taxon>
        <taxon>Pseudomonadales</taxon>
        <taxon>Pseudomonadaceae</taxon>
        <taxon>Stutzerimonas</taxon>
    </lineage>
</organism>
<dbReference type="PANTHER" id="PTHR43396:SF3">
    <property type="entry name" value="FLAVOHEMOPROTEIN"/>
    <property type="match status" value="1"/>
</dbReference>
<dbReference type="GO" id="GO:0019825">
    <property type="term" value="F:oxygen binding"/>
    <property type="evidence" value="ECO:0007669"/>
    <property type="project" value="InterPro"/>
</dbReference>
<sequence length="435" mass="48027">MNFTSNAPKTLIQVNFRAGTIVESPLHDVRHGDRRFFPPEEYSMLCAEQIALIKATVPLLESGGEALTNHFYKLLLSEHPEVRPLFNQAHQASGEQPRALANGVLMYARHIDRLDALGPLVAQIINKHVALQVLPEHYPLVGNCLLRAIREVLGEAIATDAVIDAWAAAYQQLADLLIGQEERLYQAKAEAPGGWRGARPFRIARKVKESEEITSFHLQAEDGGPLMEFLPGQYIGLRLEINGKEERRNYSLSAAGNGREYRISVKREPGGVVSNALHDMPEGAIVELFAPAGEFTLAPGNKPLVLISGGVGITPTLAMLEQALATSRPVHFIHCARNAGVHAFRRAVDALAERHTQLQRFYCYEEHDGSADAPDAIGRLTEQQLADWLPQSRDVDAYFLGPKPFMAAVRRQLKAIGVPEQQTRYEFFGPASALD</sequence>
<comment type="catalytic activity">
    <reaction evidence="22">
        <text>2 nitric oxide + NADPH + 2 O2 = 2 nitrate + NADP(+) + H(+)</text>
        <dbReference type="Rhea" id="RHEA:19465"/>
        <dbReference type="ChEBI" id="CHEBI:15378"/>
        <dbReference type="ChEBI" id="CHEBI:15379"/>
        <dbReference type="ChEBI" id="CHEBI:16480"/>
        <dbReference type="ChEBI" id="CHEBI:17632"/>
        <dbReference type="ChEBI" id="CHEBI:57783"/>
        <dbReference type="ChEBI" id="CHEBI:58349"/>
        <dbReference type="EC" id="1.14.12.17"/>
    </reaction>
</comment>
<protein>
    <recommendedName>
        <fullName evidence="6">Flavohemoprotein</fullName>
        <ecNumber evidence="5">1.14.12.17</ecNumber>
    </recommendedName>
    <alternativeName>
        <fullName evidence="19">Flavohemoglobin</fullName>
    </alternativeName>
    <alternativeName>
        <fullName evidence="18">Hemoglobin-like protein</fullName>
    </alternativeName>
    <alternativeName>
        <fullName evidence="20">Nitric oxide dioxygenase</fullName>
    </alternativeName>
</protein>
<reference evidence="26 27" key="1">
    <citation type="journal article" date="2008" name="Proc. Natl. Acad. Sci. U.S.A.">
        <title>Nitrogen fixation island and rhizosphere competence traits in the genome of root-associated Pseudomonas stutzeri A1501.</title>
        <authorList>
            <person name="Yan Y."/>
            <person name="Yang J."/>
            <person name="Dou Y."/>
            <person name="Chen M."/>
            <person name="Ping S."/>
            <person name="Peng J."/>
            <person name="Lu W."/>
            <person name="Zhang W."/>
            <person name="Yao Z."/>
            <person name="Li H."/>
            <person name="Liu W."/>
            <person name="He S."/>
            <person name="Geng L."/>
            <person name="Zhang X."/>
            <person name="Yang F."/>
            <person name="Yu H."/>
            <person name="Zhan Y."/>
            <person name="Li D."/>
            <person name="Lin Z."/>
            <person name="Wang Y."/>
            <person name="Elmerich C."/>
            <person name="Lin M."/>
            <person name="Jin Q."/>
        </authorList>
    </citation>
    <scope>NUCLEOTIDE SEQUENCE [LARGE SCALE GENOMIC DNA]</scope>
    <source>
        <strain evidence="26 27">A1501</strain>
    </source>
</reference>
<keyword evidence="23" id="KW-0813">Transport</keyword>
<evidence type="ECO:0000259" key="24">
    <source>
        <dbReference type="PROSITE" id="PS01033"/>
    </source>
</evidence>
<dbReference type="GO" id="GO:0071949">
    <property type="term" value="F:FAD binding"/>
    <property type="evidence" value="ECO:0007669"/>
    <property type="project" value="TreeGrafter"/>
</dbReference>
<dbReference type="KEGG" id="psa:PST_3121"/>
<dbReference type="GO" id="GO:0071500">
    <property type="term" value="P:cellular response to nitrosative stress"/>
    <property type="evidence" value="ECO:0007669"/>
    <property type="project" value="TreeGrafter"/>
</dbReference>
<dbReference type="PROSITE" id="PS01033">
    <property type="entry name" value="GLOBIN"/>
    <property type="match status" value="1"/>
</dbReference>
<evidence type="ECO:0000256" key="4">
    <source>
        <dbReference type="ARBA" id="ARBA00008414"/>
    </source>
</evidence>
<dbReference type="InterPro" id="IPR001433">
    <property type="entry name" value="OxRdtase_FAD/NAD-bd"/>
</dbReference>
<dbReference type="Pfam" id="PF00970">
    <property type="entry name" value="FAD_binding_6"/>
    <property type="match status" value="1"/>
</dbReference>
<dbReference type="SUPFAM" id="SSF52343">
    <property type="entry name" value="Ferredoxin reductase-like, C-terminal NADP-linked domain"/>
    <property type="match status" value="1"/>
</dbReference>
<dbReference type="InterPro" id="IPR039261">
    <property type="entry name" value="FNR_nucleotide-bd"/>
</dbReference>
<evidence type="ECO:0000256" key="17">
    <source>
        <dbReference type="ARBA" id="ARBA00025094"/>
    </source>
</evidence>
<evidence type="ECO:0000259" key="25">
    <source>
        <dbReference type="PROSITE" id="PS51384"/>
    </source>
</evidence>
<comment type="similarity">
    <text evidence="3">In the C-terminal section; belongs to the flavoprotein pyridine nucleotide cytochrome reductase family.</text>
</comment>
<dbReference type="InterPro" id="IPR017927">
    <property type="entry name" value="FAD-bd_FR_type"/>
</dbReference>
<evidence type="ECO:0000256" key="13">
    <source>
        <dbReference type="ARBA" id="ARBA00022857"/>
    </source>
</evidence>
<evidence type="ECO:0000256" key="20">
    <source>
        <dbReference type="ARBA" id="ARBA00033187"/>
    </source>
</evidence>
<dbReference type="GO" id="GO:0046210">
    <property type="term" value="P:nitric oxide catabolic process"/>
    <property type="evidence" value="ECO:0007669"/>
    <property type="project" value="TreeGrafter"/>
</dbReference>
<evidence type="ECO:0000256" key="5">
    <source>
        <dbReference type="ARBA" id="ARBA00012229"/>
    </source>
</evidence>
<evidence type="ECO:0000313" key="26">
    <source>
        <dbReference type="EMBL" id="ABP80759.1"/>
    </source>
</evidence>
<dbReference type="Gene3D" id="1.10.490.10">
    <property type="entry name" value="Globins"/>
    <property type="match status" value="1"/>
</dbReference>
<dbReference type="PRINTS" id="PR00410">
    <property type="entry name" value="PHEHYDRXLASE"/>
</dbReference>
<evidence type="ECO:0000256" key="14">
    <source>
        <dbReference type="ARBA" id="ARBA00023002"/>
    </source>
</evidence>
<keyword evidence="10" id="KW-0285">Flavoprotein</keyword>
<dbReference type="SUPFAM" id="SSF63380">
    <property type="entry name" value="Riboflavin synthase domain-like"/>
    <property type="match status" value="1"/>
</dbReference>
<dbReference type="EMBL" id="CP000304">
    <property type="protein sequence ID" value="ABP80759.1"/>
    <property type="molecule type" value="Genomic_DNA"/>
</dbReference>
<comment type="cofactor">
    <cofactor evidence="1">
        <name>heme b</name>
        <dbReference type="ChEBI" id="CHEBI:60344"/>
    </cofactor>
</comment>
<evidence type="ECO:0000256" key="19">
    <source>
        <dbReference type="ARBA" id="ARBA00030929"/>
    </source>
</evidence>
<comment type="catalytic activity">
    <reaction evidence="21">
        <text>2 nitric oxide + NADH + 2 O2 = 2 nitrate + NAD(+) + H(+)</text>
        <dbReference type="Rhea" id="RHEA:19469"/>
        <dbReference type="ChEBI" id="CHEBI:15378"/>
        <dbReference type="ChEBI" id="CHEBI:15379"/>
        <dbReference type="ChEBI" id="CHEBI:16480"/>
        <dbReference type="ChEBI" id="CHEBI:17632"/>
        <dbReference type="ChEBI" id="CHEBI:57540"/>
        <dbReference type="ChEBI" id="CHEBI:57945"/>
        <dbReference type="EC" id="1.14.12.17"/>
    </reaction>
</comment>
<dbReference type="Proteomes" id="UP000000233">
    <property type="component" value="Chromosome"/>
</dbReference>
<keyword evidence="27" id="KW-1185">Reference proteome</keyword>
<dbReference type="HOGENOM" id="CLU_003827_12_0_6"/>
<dbReference type="AlphaFoldDB" id="A4VP58"/>
<keyword evidence="7" id="KW-0216">Detoxification</keyword>
<dbReference type="GO" id="GO:0008941">
    <property type="term" value="F:nitric oxide dioxygenase NAD(P)H activity"/>
    <property type="evidence" value="ECO:0007669"/>
    <property type="project" value="UniProtKB-EC"/>
</dbReference>
<evidence type="ECO:0000256" key="11">
    <source>
        <dbReference type="ARBA" id="ARBA00022723"/>
    </source>
</evidence>
<keyword evidence="11" id="KW-0479">Metal-binding</keyword>
<evidence type="ECO:0000256" key="23">
    <source>
        <dbReference type="RuleBase" id="RU000356"/>
    </source>
</evidence>
<evidence type="ECO:0000256" key="22">
    <source>
        <dbReference type="ARBA" id="ARBA00049433"/>
    </source>
</evidence>
<dbReference type="GO" id="GO:0020037">
    <property type="term" value="F:heme binding"/>
    <property type="evidence" value="ECO:0007669"/>
    <property type="project" value="InterPro"/>
</dbReference>
<keyword evidence="14" id="KW-0560">Oxidoreductase</keyword>
<dbReference type="Gene3D" id="3.40.50.80">
    <property type="entry name" value="Nucleotide-binding domain of ferredoxin-NADP reductase (FNR) module"/>
    <property type="match status" value="1"/>
</dbReference>
<evidence type="ECO:0000256" key="6">
    <source>
        <dbReference type="ARBA" id="ARBA00014637"/>
    </source>
</evidence>
<evidence type="ECO:0000256" key="9">
    <source>
        <dbReference type="ARBA" id="ARBA00022621"/>
    </source>
</evidence>
<dbReference type="NCBIfam" id="NF009805">
    <property type="entry name" value="PRK13289.1"/>
    <property type="match status" value="1"/>
</dbReference>
<evidence type="ECO:0000256" key="12">
    <source>
        <dbReference type="ARBA" id="ARBA00022827"/>
    </source>
</evidence>
<keyword evidence="13" id="KW-0521">NADP</keyword>
<gene>
    <name evidence="26" type="primary">hmpA</name>
    <name evidence="26" type="ordered locus">PST_3121</name>
</gene>
<keyword evidence="8 23" id="KW-0349">Heme</keyword>
<keyword evidence="9 23" id="KW-0561">Oxygen transport</keyword>
<dbReference type="GO" id="GO:0009636">
    <property type="term" value="P:response to toxic substance"/>
    <property type="evidence" value="ECO:0007669"/>
    <property type="project" value="UniProtKB-KW"/>
</dbReference>
<evidence type="ECO:0000256" key="1">
    <source>
        <dbReference type="ARBA" id="ARBA00001970"/>
    </source>
</evidence>
<accession>A4VP58</accession>
<evidence type="ECO:0000256" key="21">
    <source>
        <dbReference type="ARBA" id="ARBA00048649"/>
    </source>
</evidence>
<comment type="function">
    <text evidence="17">Is involved in NO detoxification in an aerobic process, termed nitric oxide dioxygenase (NOD) reaction that utilizes O(2) and NAD(P)H to convert NO to nitrate, which protects the bacterium from various noxious nitrogen compounds. Therefore, plays a central role in the inducible response to nitrosative stress.</text>
</comment>
<dbReference type="EC" id="1.14.12.17" evidence="5"/>
<dbReference type="PANTHER" id="PTHR43396">
    <property type="entry name" value="FLAVOHEMOPROTEIN"/>
    <property type="match status" value="1"/>
</dbReference>
<feature type="domain" description="Globin" evidence="24">
    <location>
        <begin position="44"/>
        <end position="182"/>
    </location>
</feature>
<dbReference type="InterPro" id="IPR017938">
    <property type="entry name" value="Riboflavin_synthase-like_b-brl"/>
</dbReference>
<keyword evidence="16" id="KW-0520">NAD</keyword>
<evidence type="ECO:0000256" key="10">
    <source>
        <dbReference type="ARBA" id="ARBA00022630"/>
    </source>
</evidence>
<dbReference type="InterPro" id="IPR000971">
    <property type="entry name" value="Globin"/>
</dbReference>
<evidence type="ECO:0000256" key="2">
    <source>
        <dbReference type="ARBA" id="ARBA00001974"/>
    </source>
</evidence>
<dbReference type="InterPro" id="IPR008333">
    <property type="entry name" value="Cbr1-like_FAD-bd_dom"/>
</dbReference>
<evidence type="ECO:0000256" key="18">
    <source>
        <dbReference type="ARBA" id="ARBA00030024"/>
    </source>
</evidence>
<dbReference type="FunFam" id="1.10.490.10:FF:000003">
    <property type="entry name" value="Flavohemoprotein"/>
    <property type="match status" value="1"/>
</dbReference>
<dbReference type="FunFam" id="3.40.50.80:FF:000010">
    <property type="entry name" value="Flavohemoprotein"/>
    <property type="match status" value="1"/>
</dbReference>
<dbReference type="CDD" id="cd06184">
    <property type="entry name" value="flavohem_like_fad_nad_binding"/>
    <property type="match status" value="1"/>
</dbReference>
<evidence type="ECO:0000256" key="7">
    <source>
        <dbReference type="ARBA" id="ARBA00022575"/>
    </source>
</evidence>
<evidence type="ECO:0000256" key="8">
    <source>
        <dbReference type="ARBA" id="ARBA00022617"/>
    </source>
</evidence>
<feature type="domain" description="FAD-binding FR-type" evidence="25">
    <location>
        <begin position="196"/>
        <end position="298"/>
    </location>
</feature>
<dbReference type="GO" id="GO:0005344">
    <property type="term" value="F:oxygen carrier activity"/>
    <property type="evidence" value="ECO:0007669"/>
    <property type="project" value="UniProtKB-KW"/>
</dbReference>
<dbReference type="FunFam" id="2.40.30.10:FF:000034">
    <property type="entry name" value="Flavohemoprotein"/>
    <property type="match status" value="1"/>
</dbReference>
<evidence type="ECO:0000256" key="3">
    <source>
        <dbReference type="ARBA" id="ARBA00006401"/>
    </source>
</evidence>
<dbReference type="GO" id="GO:0046872">
    <property type="term" value="F:metal ion binding"/>
    <property type="evidence" value="ECO:0007669"/>
    <property type="project" value="UniProtKB-KW"/>
</dbReference>
<evidence type="ECO:0000256" key="16">
    <source>
        <dbReference type="ARBA" id="ARBA00023027"/>
    </source>
</evidence>
<dbReference type="InterPro" id="IPR009050">
    <property type="entry name" value="Globin-like_sf"/>
</dbReference>
<dbReference type="CDD" id="cd14780">
    <property type="entry name" value="HmpPa-globin-like"/>
    <property type="match status" value="1"/>
</dbReference>
<dbReference type="Pfam" id="PF00175">
    <property type="entry name" value="NAD_binding_1"/>
    <property type="match status" value="1"/>
</dbReference>